<evidence type="ECO:0000256" key="2">
    <source>
        <dbReference type="ARBA" id="ARBA00022553"/>
    </source>
</evidence>
<dbReference type="InterPro" id="IPR045851">
    <property type="entry name" value="AMP-bd_C_sf"/>
</dbReference>
<dbReference type="InterPro" id="IPR042099">
    <property type="entry name" value="ANL_N_sf"/>
</dbReference>
<dbReference type="Gene3D" id="3.30.300.30">
    <property type="match status" value="1"/>
</dbReference>
<keyword evidence="6" id="KW-1185">Reference proteome</keyword>
<dbReference type="InterPro" id="IPR020845">
    <property type="entry name" value="AMP-binding_CS"/>
</dbReference>
<dbReference type="CDD" id="cd05930">
    <property type="entry name" value="A_NRPS"/>
    <property type="match status" value="1"/>
</dbReference>
<name>A0ABQ3PEP8_9ACTN</name>
<dbReference type="RefSeq" id="WP_226652095.1">
    <property type="nucleotide sequence ID" value="NZ_BNDW01000040.1"/>
</dbReference>
<evidence type="ECO:0000313" key="6">
    <source>
        <dbReference type="Proteomes" id="UP001052739"/>
    </source>
</evidence>
<feature type="region of interest" description="Disordered" evidence="3">
    <location>
        <begin position="167"/>
        <end position="203"/>
    </location>
</feature>
<keyword evidence="1" id="KW-0596">Phosphopantetheine</keyword>
<dbReference type="InterPro" id="IPR000873">
    <property type="entry name" value="AMP-dep_synth/lig_dom"/>
</dbReference>
<dbReference type="InterPro" id="IPR020806">
    <property type="entry name" value="PKS_PP-bd"/>
</dbReference>
<proteinExistence type="predicted"/>
<dbReference type="PROSITE" id="PS50075">
    <property type="entry name" value="CARRIER"/>
    <property type="match status" value="1"/>
</dbReference>
<feature type="region of interest" description="Disordered" evidence="3">
    <location>
        <begin position="655"/>
        <end position="691"/>
    </location>
</feature>
<dbReference type="Gene3D" id="1.10.1200.10">
    <property type="entry name" value="ACP-like"/>
    <property type="match status" value="1"/>
</dbReference>
<feature type="compositionally biased region" description="Basic and acidic residues" evidence="3">
    <location>
        <begin position="668"/>
        <end position="679"/>
    </location>
</feature>
<feature type="compositionally biased region" description="Low complexity" evidence="3">
    <location>
        <begin position="655"/>
        <end position="666"/>
    </location>
</feature>
<keyword evidence="2" id="KW-0597">Phosphoprotein</keyword>
<dbReference type="InterPro" id="IPR025110">
    <property type="entry name" value="AMP-bd_C"/>
</dbReference>
<gene>
    <name evidence="5" type="ORF">Shyd_48670</name>
</gene>
<dbReference type="NCBIfam" id="TIGR01733">
    <property type="entry name" value="AA-adenyl-dom"/>
    <property type="match status" value="1"/>
</dbReference>
<dbReference type="Proteomes" id="UP001052739">
    <property type="component" value="Unassembled WGS sequence"/>
</dbReference>
<accession>A0ABQ3PEP8</accession>
<dbReference type="InterPro" id="IPR036736">
    <property type="entry name" value="ACP-like_sf"/>
</dbReference>
<evidence type="ECO:0000259" key="4">
    <source>
        <dbReference type="PROSITE" id="PS50075"/>
    </source>
</evidence>
<dbReference type="EMBL" id="BNDW01000040">
    <property type="protein sequence ID" value="GHI23496.1"/>
    <property type="molecule type" value="Genomic_DNA"/>
</dbReference>
<feature type="compositionally biased region" description="Basic and acidic residues" evidence="3">
    <location>
        <begin position="11"/>
        <end position="23"/>
    </location>
</feature>
<dbReference type="InterPro" id="IPR010071">
    <property type="entry name" value="AA_adenyl_dom"/>
</dbReference>
<dbReference type="SUPFAM" id="SSF47336">
    <property type="entry name" value="ACP-like"/>
    <property type="match status" value="1"/>
</dbReference>
<protein>
    <recommendedName>
        <fullName evidence="4">Carrier domain-containing protein</fullName>
    </recommendedName>
</protein>
<comment type="caution">
    <text evidence="5">The sequence shown here is derived from an EMBL/GenBank/DDBJ whole genome shotgun (WGS) entry which is preliminary data.</text>
</comment>
<dbReference type="PANTHER" id="PTHR45527:SF1">
    <property type="entry name" value="FATTY ACID SYNTHASE"/>
    <property type="match status" value="1"/>
</dbReference>
<reference evidence="5" key="1">
    <citation type="submission" date="2024-05" db="EMBL/GenBank/DDBJ databases">
        <title>Whole genome shotgun sequence of Streptomyces hydrogenans NBRC 13475.</title>
        <authorList>
            <person name="Komaki H."/>
            <person name="Tamura T."/>
        </authorList>
    </citation>
    <scope>NUCLEOTIDE SEQUENCE</scope>
    <source>
        <strain evidence="5">NBRC 13475</strain>
    </source>
</reference>
<feature type="region of interest" description="Disordered" evidence="3">
    <location>
        <begin position="559"/>
        <end position="582"/>
    </location>
</feature>
<feature type="domain" description="Carrier" evidence="4">
    <location>
        <begin position="581"/>
        <end position="656"/>
    </location>
</feature>
<dbReference type="SMART" id="SM00823">
    <property type="entry name" value="PKS_PP"/>
    <property type="match status" value="1"/>
</dbReference>
<dbReference type="PANTHER" id="PTHR45527">
    <property type="entry name" value="NONRIBOSOMAL PEPTIDE SYNTHETASE"/>
    <property type="match status" value="1"/>
</dbReference>
<dbReference type="Pfam" id="PF00501">
    <property type="entry name" value="AMP-binding"/>
    <property type="match status" value="1"/>
</dbReference>
<dbReference type="Pfam" id="PF00550">
    <property type="entry name" value="PP-binding"/>
    <property type="match status" value="1"/>
</dbReference>
<evidence type="ECO:0000256" key="1">
    <source>
        <dbReference type="ARBA" id="ARBA00022450"/>
    </source>
</evidence>
<dbReference type="Gene3D" id="3.40.50.12780">
    <property type="entry name" value="N-terminal domain of ligase-like"/>
    <property type="match status" value="1"/>
</dbReference>
<dbReference type="PROSITE" id="PS00455">
    <property type="entry name" value="AMP_BINDING"/>
    <property type="match status" value="1"/>
</dbReference>
<sequence length="691" mass="70368">MSSPSPARPARRPDGGTHAEPPARRTGPGAPTSAPGEPPLDAGERNRLLGLGRGAALPTGPLPPVHRTVAALAAAEPGRPAVVCGDDAVDRGGLQAWAGRIAARLAAAGVRPGDRVGVLADRSTAMVAAVLGALRAGAAYVPVDPSHPDERIAALLADAGVTATLVTGRHGDRPVPVPVAADAPGLREPTGPDAPADDEPAADGSADDEAYLIYTSGSTGAPKGVVVGHAQLAASTAARRAVYPGEPVFLLLSPLAFDSSVAGLWGTLTAGGRLVVAGPDAYRDPEALVALVERHSVSHLLCVPSLYDALLAAAERTGPARLASLTTVVTAGETLPEALLRRHTAVLGPSAVLVNEYGPTECTVWASYRRCRPGGPVDIGGPVPGALLYVLDAAGRLVPPGVTGELHIGGAGVAHGYAGRPEATARVFVPDPFAGGTARMYRTGDLVRWSAEGTLEFLGRRDNQVKIRGHRVELGAVETALRGCPGVREAVVVPDPDGDRLAGFVVTDDPSGLPALRARLAATLPEAAVPAVLRAMDAFPVTVNGKADRAALTALLTPAAPAPASPSPAPADPAPAGPAPASEADTLARVADAWAEVLAVETVPADVNFFDLGGHSLLVIRLQDALESRTGVRLSVVDLFRGSTVRAQSELIRAGAAAGPATGTGPDLRAERARRERAARARRQRVQGGAR</sequence>
<dbReference type="Pfam" id="PF13193">
    <property type="entry name" value="AMP-binding_C"/>
    <property type="match status" value="1"/>
</dbReference>
<feature type="region of interest" description="Disordered" evidence="3">
    <location>
        <begin position="1"/>
        <end position="46"/>
    </location>
</feature>
<dbReference type="InterPro" id="IPR009081">
    <property type="entry name" value="PP-bd_ACP"/>
</dbReference>
<organism evidence="5 6">
    <name type="scientific">Streptomyces hydrogenans</name>
    <dbReference type="NCBI Taxonomy" id="1873719"/>
    <lineage>
        <taxon>Bacteria</taxon>
        <taxon>Bacillati</taxon>
        <taxon>Actinomycetota</taxon>
        <taxon>Actinomycetes</taxon>
        <taxon>Kitasatosporales</taxon>
        <taxon>Streptomycetaceae</taxon>
        <taxon>Streptomyces</taxon>
    </lineage>
</organism>
<feature type="compositionally biased region" description="Pro residues" evidence="3">
    <location>
        <begin position="560"/>
        <end position="578"/>
    </location>
</feature>
<evidence type="ECO:0000313" key="5">
    <source>
        <dbReference type="EMBL" id="GHI23496.1"/>
    </source>
</evidence>
<dbReference type="SUPFAM" id="SSF56801">
    <property type="entry name" value="Acetyl-CoA synthetase-like"/>
    <property type="match status" value="1"/>
</dbReference>
<evidence type="ECO:0000256" key="3">
    <source>
        <dbReference type="SAM" id="MobiDB-lite"/>
    </source>
</evidence>